<gene>
    <name evidence="1" type="ORF">AA106555_0271</name>
</gene>
<keyword evidence="2" id="KW-1185">Reference proteome</keyword>
<dbReference type="Proteomes" id="UP001062632">
    <property type="component" value="Unassembled WGS sequence"/>
</dbReference>
<reference evidence="1 2" key="1">
    <citation type="submission" date="2013-04" db="EMBL/GenBank/DDBJ databases">
        <title>The genome sequencing project of 58 acetic acid bacteria.</title>
        <authorList>
            <person name="Okamoto-Kainuma A."/>
            <person name="Ishikawa M."/>
            <person name="Umino S."/>
            <person name="Koizumi Y."/>
            <person name="Shiwa Y."/>
            <person name="Yoshikawa H."/>
            <person name="Matsutani M."/>
            <person name="Matsushita K."/>
        </authorList>
    </citation>
    <scope>NUCLEOTIDE SEQUENCE [LARGE SCALE GENOMIC DNA]</scope>
    <source>
        <strain evidence="1 2">NBRC 106555</strain>
    </source>
</reference>
<sequence>MVVEQSCIARSFCRVDAGGPVWDGSPTIVEDYDEVGIVLGRGVAG</sequence>
<protein>
    <submittedName>
        <fullName evidence="1">Uncharacterized protein</fullName>
    </submittedName>
</protein>
<organism evidence="1 2">
    <name type="scientific">Neokomagataea thailandica NBRC 106555</name>
    <dbReference type="NCBI Taxonomy" id="1223520"/>
    <lineage>
        <taxon>Bacteria</taxon>
        <taxon>Pseudomonadati</taxon>
        <taxon>Pseudomonadota</taxon>
        <taxon>Alphaproteobacteria</taxon>
        <taxon>Acetobacterales</taxon>
        <taxon>Acetobacteraceae</taxon>
        <taxon>Neokomagataea</taxon>
    </lineage>
</organism>
<comment type="caution">
    <text evidence="1">The sequence shown here is derived from an EMBL/GenBank/DDBJ whole genome shotgun (WGS) entry which is preliminary data.</text>
</comment>
<evidence type="ECO:0000313" key="2">
    <source>
        <dbReference type="Proteomes" id="UP001062632"/>
    </source>
</evidence>
<proteinExistence type="predicted"/>
<dbReference type="EMBL" id="BAQC01000003">
    <property type="protein sequence ID" value="GBR50603.1"/>
    <property type="molecule type" value="Genomic_DNA"/>
</dbReference>
<accession>A0ABQ0QMN3</accession>
<name>A0ABQ0QMN3_9PROT</name>
<evidence type="ECO:0000313" key="1">
    <source>
        <dbReference type="EMBL" id="GBR50603.1"/>
    </source>
</evidence>